<gene>
    <name evidence="1" type="ORF">BDV29DRAFT_63934</name>
</gene>
<evidence type="ECO:0000313" key="1">
    <source>
        <dbReference type="EMBL" id="KAB8068719.1"/>
    </source>
</evidence>
<organism evidence="1 2">
    <name type="scientific">Aspergillus leporis</name>
    <dbReference type="NCBI Taxonomy" id="41062"/>
    <lineage>
        <taxon>Eukaryota</taxon>
        <taxon>Fungi</taxon>
        <taxon>Dikarya</taxon>
        <taxon>Ascomycota</taxon>
        <taxon>Pezizomycotina</taxon>
        <taxon>Eurotiomycetes</taxon>
        <taxon>Eurotiomycetidae</taxon>
        <taxon>Eurotiales</taxon>
        <taxon>Aspergillaceae</taxon>
        <taxon>Aspergillus</taxon>
        <taxon>Aspergillus subgen. Circumdati</taxon>
    </lineage>
</organism>
<dbReference type="EMBL" id="ML732377">
    <property type="protein sequence ID" value="KAB8068719.1"/>
    <property type="molecule type" value="Genomic_DNA"/>
</dbReference>
<proteinExistence type="predicted"/>
<keyword evidence="2" id="KW-1185">Reference proteome</keyword>
<accession>A0A5N5WKB9</accession>
<protein>
    <submittedName>
        <fullName evidence="1">Uncharacterized protein</fullName>
    </submittedName>
</protein>
<dbReference type="AlphaFoldDB" id="A0A5N5WKB9"/>
<name>A0A5N5WKB9_9EURO</name>
<sequence length="60" mass="6127">MVDRQRLNVLCLSSTKALSHSKMGGATAGKVIVVAVDFGATISGVAFASTDNVLPSVFTS</sequence>
<reference evidence="1 2" key="1">
    <citation type="submission" date="2019-04" db="EMBL/GenBank/DDBJ databases">
        <title>Friends and foes A comparative genomics study of 23 Aspergillus species from section Flavi.</title>
        <authorList>
            <consortium name="DOE Joint Genome Institute"/>
            <person name="Kjaerbolling I."/>
            <person name="Vesth T."/>
            <person name="Frisvad J.C."/>
            <person name="Nybo J.L."/>
            <person name="Theobald S."/>
            <person name="Kildgaard S."/>
            <person name="Isbrandt T."/>
            <person name="Kuo A."/>
            <person name="Sato A."/>
            <person name="Lyhne E.K."/>
            <person name="Kogle M.E."/>
            <person name="Wiebenga A."/>
            <person name="Kun R.S."/>
            <person name="Lubbers R.J."/>
            <person name="Makela M.R."/>
            <person name="Barry K."/>
            <person name="Chovatia M."/>
            <person name="Clum A."/>
            <person name="Daum C."/>
            <person name="Haridas S."/>
            <person name="He G."/>
            <person name="LaButti K."/>
            <person name="Lipzen A."/>
            <person name="Mondo S."/>
            <person name="Riley R."/>
            <person name="Salamov A."/>
            <person name="Simmons B.A."/>
            <person name="Magnuson J.K."/>
            <person name="Henrissat B."/>
            <person name="Mortensen U.H."/>
            <person name="Larsen T.O."/>
            <person name="Devries R.P."/>
            <person name="Grigoriev I.V."/>
            <person name="Machida M."/>
            <person name="Baker S.E."/>
            <person name="Andersen M.R."/>
        </authorList>
    </citation>
    <scope>NUCLEOTIDE SEQUENCE [LARGE SCALE GENOMIC DNA]</scope>
    <source>
        <strain evidence="1 2">CBS 151.66</strain>
    </source>
</reference>
<evidence type="ECO:0000313" key="2">
    <source>
        <dbReference type="Proteomes" id="UP000326565"/>
    </source>
</evidence>
<dbReference type="Proteomes" id="UP000326565">
    <property type="component" value="Unassembled WGS sequence"/>
</dbReference>